<keyword evidence="1" id="KW-0472">Membrane</keyword>
<dbReference type="Pfam" id="PF02893">
    <property type="entry name" value="GRAM"/>
    <property type="match status" value="1"/>
</dbReference>
<organism evidence="3">
    <name type="scientific">Mesocestoides corti</name>
    <name type="common">Flatworm</name>
    <dbReference type="NCBI Taxonomy" id="53468"/>
    <lineage>
        <taxon>Eukaryota</taxon>
        <taxon>Metazoa</taxon>
        <taxon>Spiralia</taxon>
        <taxon>Lophotrochozoa</taxon>
        <taxon>Platyhelminthes</taxon>
        <taxon>Cestoda</taxon>
        <taxon>Eucestoda</taxon>
        <taxon>Cyclophyllidea</taxon>
        <taxon>Mesocestoididae</taxon>
        <taxon>Mesocestoides</taxon>
    </lineage>
</organism>
<evidence type="ECO:0000256" key="1">
    <source>
        <dbReference type="SAM" id="Phobius"/>
    </source>
</evidence>
<dbReference type="InterPro" id="IPR004182">
    <property type="entry name" value="GRAM"/>
</dbReference>
<evidence type="ECO:0000259" key="2">
    <source>
        <dbReference type="Pfam" id="PF02893"/>
    </source>
</evidence>
<feature type="transmembrane region" description="Helical" evidence="1">
    <location>
        <begin position="323"/>
        <end position="341"/>
    </location>
</feature>
<accession>A0A5K3EM95</accession>
<keyword evidence="1" id="KW-1133">Transmembrane helix</keyword>
<evidence type="ECO:0000313" key="3">
    <source>
        <dbReference type="WBParaSite" id="MCU_001654-RA"/>
    </source>
</evidence>
<keyword evidence="1" id="KW-0812">Transmembrane</keyword>
<feature type="domain" description="GRAM" evidence="2">
    <location>
        <begin position="85"/>
        <end position="169"/>
    </location>
</feature>
<dbReference type="Gene3D" id="2.30.29.30">
    <property type="entry name" value="Pleckstrin-homology domain (PH domain)/Phosphotyrosine-binding domain (PTB)"/>
    <property type="match status" value="1"/>
</dbReference>
<dbReference type="WBParaSite" id="MCU_001654-RA">
    <property type="protein sequence ID" value="MCU_001654-RA"/>
    <property type="gene ID" value="MCU_001654"/>
</dbReference>
<reference evidence="3" key="1">
    <citation type="submission" date="2019-11" db="UniProtKB">
        <authorList>
            <consortium name="WormBaseParasite"/>
        </authorList>
    </citation>
    <scope>IDENTIFICATION</scope>
</reference>
<dbReference type="AlphaFoldDB" id="A0A5K3EM95"/>
<proteinExistence type="predicted"/>
<sequence length="395" mass="43867">MDKLRSFNLKTLSFSGRRSKETLEMSNDGNVGSPSVDGVSTAINEWKGSGLLSPMQSLLKSLPSRLKSDPDVSSKSKKTTRKDFHETVLKCYKCAYAMHSNHVSGKLYISTNYLRFMESKHKNRKVVIRLEDIDSHDVHSFGINIFAYNHVHTFINFYEAESAVAFISNFLRLTSKSNSPKFVPVTFSLSSTRTSLLSLSSSAASNKLPHKASAPNIHLKSDPTKLPTYEIPVSSNSSTSECLQNGKVCCPHKETTFSRQSEKPFSVDHVIFTGVSTISDVAFRASCIPLLLLTRFLTCGLHLATNSLHAMPIGCPPRAFTKFVSYVILTFLIVSLLHLYYRLEALPVSLAARPAIDADKFSCTRKLQDSLNSLHALSQSLSHTLRRIELKLTPS</sequence>
<dbReference type="InterPro" id="IPR011993">
    <property type="entry name" value="PH-like_dom_sf"/>
</dbReference>
<name>A0A5K3EM95_MESCO</name>
<protein>
    <submittedName>
        <fullName evidence="3">GRAM domain-containing protein</fullName>
    </submittedName>
</protein>